<keyword evidence="1" id="KW-0732">Signal</keyword>
<accession>A0A6A2X8A7</accession>
<name>A0A6A2X8A7_HIBSY</name>
<proteinExistence type="predicted"/>
<feature type="chain" id="PRO_5025497199" evidence="1">
    <location>
        <begin position="23"/>
        <end position="329"/>
    </location>
</feature>
<comment type="caution">
    <text evidence="2">The sequence shown here is derived from an EMBL/GenBank/DDBJ whole genome shotgun (WGS) entry which is preliminary data.</text>
</comment>
<evidence type="ECO:0000313" key="2">
    <source>
        <dbReference type="EMBL" id="KAE8654639.1"/>
    </source>
</evidence>
<gene>
    <name evidence="2" type="ORF">F3Y22_tig00117048pilonHSYRG01282</name>
</gene>
<evidence type="ECO:0000313" key="3">
    <source>
        <dbReference type="Proteomes" id="UP000436088"/>
    </source>
</evidence>
<dbReference type="AlphaFoldDB" id="A0A6A2X8A7"/>
<protein>
    <submittedName>
        <fullName evidence="2">Uncharacterized protein</fullName>
    </submittedName>
</protein>
<keyword evidence="3" id="KW-1185">Reference proteome</keyword>
<evidence type="ECO:0000256" key="1">
    <source>
        <dbReference type="SAM" id="SignalP"/>
    </source>
</evidence>
<sequence length="329" mass="36938">MMKSCQLTFELVALLSWTFELARDFISAGELHHHLHHTEYYKYGLAQLQLKLMGSSSNDERHMFDAKSLLSCCSSSRHGGVHALSILHHPYYLSIQGVAFGVSPRSGNNKVANFSIIEEACYQDNHLAYHGLQDIILWLQPHQSLARRPMCIQPKLINSRTSVLVNPRSGHNKAIYSLPSKRVDSPYIKMERIEMDRIVIKEGLRKCCRMILQVMMDSASNGGDGRMPCVIMVMDYGDDIGVIMVMNRLCPWPNGLLALHLGANFESEGCLGRIERTLFNLAPISSTCMAHVWDGHEALTWVAWGLMVCLLLGVKLNSNLGVTLHPTCF</sequence>
<dbReference type="EMBL" id="VEPZ02001787">
    <property type="protein sequence ID" value="KAE8654639.1"/>
    <property type="molecule type" value="Genomic_DNA"/>
</dbReference>
<reference evidence="2" key="1">
    <citation type="submission" date="2019-09" db="EMBL/GenBank/DDBJ databases">
        <title>Draft genome information of white flower Hibiscus syriacus.</title>
        <authorList>
            <person name="Kim Y.-M."/>
        </authorList>
    </citation>
    <scope>NUCLEOTIDE SEQUENCE [LARGE SCALE GENOMIC DNA]</scope>
    <source>
        <strain evidence="2">YM2019G1</strain>
    </source>
</reference>
<organism evidence="2 3">
    <name type="scientific">Hibiscus syriacus</name>
    <name type="common">Rose of Sharon</name>
    <dbReference type="NCBI Taxonomy" id="106335"/>
    <lineage>
        <taxon>Eukaryota</taxon>
        <taxon>Viridiplantae</taxon>
        <taxon>Streptophyta</taxon>
        <taxon>Embryophyta</taxon>
        <taxon>Tracheophyta</taxon>
        <taxon>Spermatophyta</taxon>
        <taxon>Magnoliopsida</taxon>
        <taxon>eudicotyledons</taxon>
        <taxon>Gunneridae</taxon>
        <taxon>Pentapetalae</taxon>
        <taxon>rosids</taxon>
        <taxon>malvids</taxon>
        <taxon>Malvales</taxon>
        <taxon>Malvaceae</taxon>
        <taxon>Malvoideae</taxon>
        <taxon>Hibiscus</taxon>
    </lineage>
</organism>
<dbReference type="Proteomes" id="UP000436088">
    <property type="component" value="Unassembled WGS sequence"/>
</dbReference>
<feature type="signal peptide" evidence="1">
    <location>
        <begin position="1"/>
        <end position="22"/>
    </location>
</feature>